<dbReference type="AlphaFoldDB" id="A0A326UCC1"/>
<accession>A0A326UCC1</accession>
<dbReference type="Pfam" id="PF12867">
    <property type="entry name" value="DinB_2"/>
    <property type="match status" value="1"/>
</dbReference>
<gene>
    <name evidence="2" type="ORF">EI42_00143</name>
</gene>
<feature type="domain" description="DinB-like" evidence="1">
    <location>
        <begin position="13"/>
        <end position="152"/>
    </location>
</feature>
<dbReference type="Gene3D" id="1.20.120.450">
    <property type="entry name" value="dinb family like domain"/>
    <property type="match status" value="1"/>
</dbReference>
<reference evidence="2 3" key="1">
    <citation type="submission" date="2018-06" db="EMBL/GenBank/DDBJ databases">
        <title>Genomic Encyclopedia of Archaeal and Bacterial Type Strains, Phase II (KMG-II): from individual species to whole genera.</title>
        <authorList>
            <person name="Goeker M."/>
        </authorList>
    </citation>
    <scope>NUCLEOTIDE SEQUENCE [LARGE SCALE GENOMIC DNA]</scope>
    <source>
        <strain evidence="2 3">ATCC BAA-1881</strain>
    </source>
</reference>
<dbReference type="RefSeq" id="WP_170142258.1">
    <property type="nucleotide sequence ID" value="NZ_BIFX01000001.1"/>
</dbReference>
<organism evidence="2 3">
    <name type="scientific">Thermosporothrix hazakensis</name>
    <dbReference type="NCBI Taxonomy" id="644383"/>
    <lineage>
        <taxon>Bacteria</taxon>
        <taxon>Bacillati</taxon>
        <taxon>Chloroflexota</taxon>
        <taxon>Ktedonobacteria</taxon>
        <taxon>Ktedonobacterales</taxon>
        <taxon>Thermosporotrichaceae</taxon>
        <taxon>Thermosporothrix</taxon>
    </lineage>
</organism>
<dbReference type="Proteomes" id="UP000248806">
    <property type="component" value="Unassembled WGS sequence"/>
</dbReference>
<sequence>MNTLSETLAILKANRQQHQAMKAHLTPADWQKPISPEGWSGKDYLAHIAHWDGLALQCIHARLAEAPAPVFPFIASDEQNERWRIEDSSKPLDTVHAWLGGTFDTYQRVLTEHDEEALQQQLGMPWNASAQHTIIWLIEHMAKHEKEHLSYIESFFPAE</sequence>
<name>A0A326UCC1_THEHA</name>
<dbReference type="SUPFAM" id="SSF109854">
    <property type="entry name" value="DinB/YfiT-like putative metalloenzymes"/>
    <property type="match status" value="1"/>
</dbReference>
<dbReference type="EMBL" id="QKUF01000001">
    <property type="protein sequence ID" value="PZW35976.1"/>
    <property type="molecule type" value="Genomic_DNA"/>
</dbReference>
<evidence type="ECO:0000259" key="1">
    <source>
        <dbReference type="Pfam" id="PF12867"/>
    </source>
</evidence>
<protein>
    <submittedName>
        <fullName evidence="2">DinB family protein</fullName>
    </submittedName>
</protein>
<evidence type="ECO:0000313" key="3">
    <source>
        <dbReference type="Proteomes" id="UP000248806"/>
    </source>
</evidence>
<dbReference type="InterPro" id="IPR034660">
    <property type="entry name" value="DinB/YfiT-like"/>
</dbReference>
<evidence type="ECO:0000313" key="2">
    <source>
        <dbReference type="EMBL" id="PZW35976.1"/>
    </source>
</evidence>
<keyword evidence="3" id="KW-1185">Reference proteome</keyword>
<comment type="caution">
    <text evidence="2">The sequence shown here is derived from an EMBL/GenBank/DDBJ whole genome shotgun (WGS) entry which is preliminary data.</text>
</comment>
<proteinExistence type="predicted"/>
<dbReference type="InterPro" id="IPR024775">
    <property type="entry name" value="DinB-like"/>
</dbReference>